<keyword evidence="2" id="KW-1185">Reference proteome</keyword>
<evidence type="ECO:0000313" key="2">
    <source>
        <dbReference type="Proteomes" id="UP000735302"/>
    </source>
</evidence>
<dbReference type="Proteomes" id="UP000735302">
    <property type="component" value="Unassembled WGS sequence"/>
</dbReference>
<accession>A0AAV4CPC3</accession>
<dbReference type="AlphaFoldDB" id="A0AAV4CPC3"/>
<sequence>MTCRQIHTQEFSVESTVLNLLFTQLSTEKGEWFPTTTCVLFQDGTGGHIRCIACQSDWTVRAEWTGMRSWPPKYHLGRQMCSIGPEVPCPQGVETLVMRISNRMACAKIPANRKM</sequence>
<protein>
    <submittedName>
        <fullName evidence="1">Uncharacterized protein</fullName>
    </submittedName>
</protein>
<gene>
    <name evidence="1" type="ORF">PoB_006024800</name>
</gene>
<organism evidence="1 2">
    <name type="scientific">Plakobranchus ocellatus</name>
    <dbReference type="NCBI Taxonomy" id="259542"/>
    <lineage>
        <taxon>Eukaryota</taxon>
        <taxon>Metazoa</taxon>
        <taxon>Spiralia</taxon>
        <taxon>Lophotrochozoa</taxon>
        <taxon>Mollusca</taxon>
        <taxon>Gastropoda</taxon>
        <taxon>Heterobranchia</taxon>
        <taxon>Euthyneura</taxon>
        <taxon>Panpulmonata</taxon>
        <taxon>Sacoglossa</taxon>
        <taxon>Placobranchoidea</taxon>
        <taxon>Plakobranchidae</taxon>
        <taxon>Plakobranchus</taxon>
    </lineage>
</organism>
<dbReference type="EMBL" id="BLXT01006832">
    <property type="protein sequence ID" value="GFO33743.1"/>
    <property type="molecule type" value="Genomic_DNA"/>
</dbReference>
<proteinExistence type="predicted"/>
<evidence type="ECO:0000313" key="1">
    <source>
        <dbReference type="EMBL" id="GFO33743.1"/>
    </source>
</evidence>
<name>A0AAV4CPC3_9GAST</name>
<reference evidence="1 2" key="1">
    <citation type="journal article" date="2021" name="Elife">
        <title>Chloroplast acquisition without the gene transfer in kleptoplastic sea slugs, Plakobranchus ocellatus.</title>
        <authorList>
            <person name="Maeda T."/>
            <person name="Takahashi S."/>
            <person name="Yoshida T."/>
            <person name="Shimamura S."/>
            <person name="Takaki Y."/>
            <person name="Nagai Y."/>
            <person name="Toyoda A."/>
            <person name="Suzuki Y."/>
            <person name="Arimoto A."/>
            <person name="Ishii H."/>
            <person name="Satoh N."/>
            <person name="Nishiyama T."/>
            <person name="Hasebe M."/>
            <person name="Maruyama T."/>
            <person name="Minagawa J."/>
            <person name="Obokata J."/>
            <person name="Shigenobu S."/>
        </authorList>
    </citation>
    <scope>NUCLEOTIDE SEQUENCE [LARGE SCALE GENOMIC DNA]</scope>
</reference>
<comment type="caution">
    <text evidence="1">The sequence shown here is derived from an EMBL/GenBank/DDBJ whole genome shotgun (WGS) entry which is preliminary data.</text>
</comment>